<dbReference type="SMART" id="SM00420">
    <property type="entry name" value="HTH_DEOR"/>
    <property type="match status" value="1"/>
</dbReference>
<keyword evidence="1" id="KW-0805">Transcription regulation</keyword>
<dbReference type="InterPro" id="IPR050313">
    <property type="entry name" value="Carb_Metab_HTH_regulators"/>
</dbReference>
<dbReference type="InterPro" id="IPR014036">
    <property type="entry name" value="DeoR-like_C"/>
</dbReference>
<dbReference type="SMART" id="SM01134">
    <property type="entry name" value="DeoRC"/>
    <property type="match status" value="1"/>
</dbReference>
<proteinExistence type="predicted"/>
<evidence type="ECO:0000259" key="4">
    <source>
        <dbReference type="PROSITE" id="PS51000"/>
    </source>
</evidence>
<evidence type="ECO:0000256" key="2">
    <source>
        <dbReference type="ARBA" id="ARBA00023125"/>
    </source>
</evidence>
<reference evidence="5" key="2">
    <citation type="submission" date="2021-04" db="EMBL/GenBank/DDBJ databases">
        <authorList>
            <person name="Gilroy R."/>
        </authorList>
    </citation>
    <scope>NUCLEOTIDE SEQUENCE</scope>
    <source>
        <strain evidence="5">A6-441</strain>
    </source>
</reference>
<sequence length="236" mass="26234">MNVRRFDIILKILQTNKTIKVQELMEKLNVSEATIRRDLNTLEKNGKIKRVHGGAVLNLSNEEDIISKKTIHSKAKEKIGKLASQYIKDGDTIYLDAGTTTEALIKFLEYKKNIKVVTNGISHLEILNRYGIETYLLGGEAKFTTGATVGIGAIHSLRTYNIDIAFIGTNGVTKEGYSTPDTKEAMIKSEVVNRANQVYFLCDSSKFGKKSFVIFASLEDGKLITEGDIPNELTVQ</sequence>
<reference evidence="5" key="1">
    <citation type="journal article" date="2021" name="PeerJ">
        <title>Extensive microbial diversity within the chicken gut microbiome revealed by metagenomics and culture.</title>
        <authorList>
            <person name="Gilroy R."/>
            <person name="Ravi A."/>
            <person name="Getino M."/>
            <person name="Pursley I."/>
            <person name="Horton D.L."/>
            <person name="Alikhan N.F."/>
            <person name="Baker D."/>
            <person name="Gharbi K."/>
            <person name="Hall N."/>
            <person name="Watson M."/>
            <person name="Adriaenssens E.M."/>
            <person name="Foster-Nyarko E."/>
            <person name="Jarju S."/>
            <person name="Secka A."/>
            <person name="Antonio M."/>
            <person name="Oren A."/>
            <person name="Chaudhuri R.R."/>
            <person name="La Ragione R."/>
            <person name="Hildebrand F."/>
            <person name="Pallen M.J."/>
        </authorList>
    </citation>
    <scope>NUCLEOTIDE SEQUENCE</scope>
    <source>
        <strain evidence="5">A6-441</strain>
    </source>
</reference>
<gene>
    <name evidence="5" type="ORF">IAA47_05020</name>
</gene>
<accession>A0A9E2KZI9</accession>
<feature type="domain" description="HTH deoR-type" evidence="4">
    <location>
        <begin position="2"/>
        <end position="57"/>
    </location>
</feature>
<dbReference type="Gene3D" id="3.40.50.1360">
    <property type="match status" value="1"/>
</dbReference>
<dbReference type="GO" id="GO:0003677">
    <property type="term" value="F:DNA binding"/>
    <property type="evidence" value="ECO:0007669"/>
    <property type="project" value="UniProtKB-KW"/>
</dbReference>
<evidence type="ECO:0000313" key="5">
    <source>
        <dbReference type="EMBL" id="MBU3842330.1"/>
    </source>
</evidence>
<dbReference type="GO" id="GO:0003700">
    <property type="term" value="F:DNA-binding transcription factor activity"/>
    <property type="evidence" value="ECO:0007669"/>
    <property type="project" value="InterPro"/>
</dbReference>
<dbReference type="PROSITE" id="PS51000">
    <property type="entry name" value="HTH_DEOR_2"/>
    <property type="match status" value="1"/>
</dbReference>
<name>A0A9E2KZI9_9FUSO</name>
<dbReference type="Proteomes" id="UP000724657">
    <property type="component" value="Unassembled WGS sequence"/>
</dbReference>
<dbReference type="SUPFAM" id="SSF100950">
    <property type="entry name" value="NagB/RpiA/CoA transferase-like"/>
    <property type="match status" value="1"/>
</dbReference>
<evidence type="ECO:0000256" key="3">
    <source>
        <dbReference type="ARBA" id="ARBA00023163"/>
    </source>
</evidence>
<dbReference type="InterPro" id="IPR001034">
    <property type="entry name" value="DeoR_HTH"/>
</dbReference>
<dbReference type="EMBL" id="JAHLFN010000047">
    <property type="protein sequence ID" value="MBU3842330.1"/>
    <property type="molecule type" value="Genomic_DNA"/>
</dbReference>
<keyword evidence="3" id="KW-0804">Transcription</keyword>
<dbReference type="PROSITE" id="PS00894">
    <property type="entry name" value="HTH_DEOR_1"/>
    <property type="match status" value="1"/>
</dbReference>
<dbReference type="Gene3D" id="1.10.10.10">
    <property type="entry name" value="Winged helix-like DNA-binding domain superfamily/Winged helix DNA-binding domain"/>
    <property type="match status" value="1"/>
</dbReference>
<comment type="caution">
    <text evidence="5">The sequence shown here is derived from an EMBL/GenBank/DDBJ whole genome shotgun (WGS) entry which is preliminary data.</text>
</comment>
<dbReference type="InterPro" id="IPR036388">
    <property type="entry name" value="WH-like_DNA-bd_sf"/>
</dbReference>
<dbReference type="PANTHER" id="PTHR30363">
    <property type="entry name" value="HTH-TYPE TRANSCRIPTIONAL REGULATOR SRLR-RELATED"/>
    <property type="match status" value="1"/>
</dbReference>
<dbReference type="InterPro" id="IPR037171">
    <property type="entry name" value="NagB/RpiA_transferase-like"/>
</dbReference>
<dbReference type="InterPro" id="IPR036390">
    <property type="entry name" value="WH_DNA-bd_sf"/>
</dbReference>
<organism evidence="5 6">
    <name type="scientific">Candidatus Fusobacterium pullicola</name>
    <dbReference type="NCBI Taxonomy" id="2838601"/>
    <lineage>
        <taxon>Bacteria</taxon>
        <taxon>Fusobacteriati</taxon>
        <taxon>Fusobacteriota</taxon>
        <taxon>Fusobacteriia</taxon>
        <taxon>Fusobacteriales</taxon>
        <taxon>Fusobacteriaceae</taxon>
        <taxon>Fusobacterium</taxon>
    </lineage>
</organism>
<dbReference type="Pfam" id="PF08220">
    <property type="entry name" value="HTH_DeoR"/>
    <property type="match status" value="1"/>
</dbReference>
<dbReference type="SUPFAM" id="SSF46785">
    <property type="entry name" value="Winged helix' DNA-binding domain"/>
    <property type="match status" value="1"/>
</dbReference>
<dbReference type="InterPro" id="IPR018356">
    <property type="entry name" value="Tscrpt_reg_HTH_DeoR_CS"/>
</dbReference>
<evidence type="ECO:0000313" key="6">
    <source>
        <dbReference type="Proteomes" id="UP000724657"/>
    </source>
</evidence>
<dbReference type="PANTHER" id="PTHR30363:SF56">
    <property type="entry name" value="TRANSCRIPTIONAL REGULATOR, DEOR FAMILY"/>
    <property type="match status" value="1"/>
</dbReference>
<keyword evidence="2 5" id="KW-0238">DNA-binding</keyword>
<dbReference type="AlphaFoldDB" id="A0A9E2KZI9"/>
<evidence type="ECO:0000256" key="1">
    <source>
        <dbReference type="ARBA" id="ARBA00023015"/>
    </source>
</evidence>
<dbReference type="Pfam" id="PF00455">
    <property type="entry name" value="DeoRC"/>
    <property type="match status" value="1"/>
</dbReference>
<protein>
    <submittedName>
        <fullName evidence="5">DeoR/GlpR family DNA-binding transcription regulator</fullName>
    </submittedName>
</protein>
<dbReference type="PRINTS" id="PR00037">
    <property type="entry name" value="HTHLACR"/>
</dbReference>